<evidence type="ECO:0000256" key="1">
    <source>
        <dbReference type="SAM" id="SignalP"/>
    </source>
</evidence>
<organism evidence="2 3">
    <name type="scientific">Glarea lozoyensis (strain ATCC 20868 / MF5171)</name>
    <dbReference type="NCBI Taxonomy" id="1116229"/>
    <lineage>
        <taxon>Eukaryota</taxon>
        <taxon>Fungi</taxon>
        <taxon>Dikarya</taxon>
        <taxon>Ascomycota</taxon>
        <taxon>Pezizomycotina</taxon>
        <taxon>Leotiomycetes</taxon>
        <taxon>Helotiales</taxon>
        <taxon>Helotiaceae</taxon>
        <taxon>Glarea</taxon>
    </lineage>
</organism>
<feature type="signal peptide" evidence="1">
    <location>
        <begin position="1"/>
        <end position="16"/>
    </location>
</feature>
<dbReference type="STRING" id="1116229.S3CJT9"/>
<protein>
    <submittedName>
        <fullName evidence="2">Siderophore biosynthesis enzyme, putative</fullName>
    </submittedName>
</protein>
<accession>S3CJT9</accession>
<gene>
    <name evidence="2" type="ORF">GLAREA_01982</name>
</gene>
<keyword evidence="3" id="KW-1185">Reference proteome</keyword>
<dbReference type="KEGG" id="glz:GLAREA_01982"/>
<dbReference type="Proteomes" id="UP000016922">
    <property type="component" value="Unassembled WGS sequence"/>
</dbReference>
<reference evidence="2 3" key="1">
    <citation type="journal article" date="2013" name="BMC Genomics">
        <title>Genomics-driven discovery of the pneumocandin biosynthetic gene cluster in the fungus Glarea lozoyensis.</title>
        <authorList>
            <person name="Chen L."/>
            <person name="Yue Q."/>
            <person name="Zhang X."/>
            <person name="Xiang M."/>
            <person name="Wang C."/>
            <person name="Li S."/>
            <person name="Che Y."/>
            <person name="Ortiz-Lopez F.J."/>
            <person name="Bills G.F."/>
            <person name="Liu X."/>
            <person name="An Z."/>
        </authorList>
    </citation>
    <scope>NUCLEOTIDE SEQUENCE [LARGE SCALE GENOMIC DNA]</scope>
    <source>
        <strain evidence="3">ATCC 20868 / MF5171</strain>
    </source>
</reference>
<dbReference type="OMA" id="ASMIWYV"/>
<evidence type="ECO:0000313" key="3">
    <source>
        <dbReference type="Proteomes" id="UP000016922"/>
    </source>
</evidence>
<dbReference type="HOGENOM" id="CLU_086099_0_1_1"/>
<dbReference type="OrthoDB" id="3942074at2759"/>
<dbReference type="eggNOG" id="ENOG502SQV7">
    <property type="taxonomic scope" value="Eukaryota"/>
</dbReference>
<proteinExistence type="predicted"/>
<name>S3CJT9_GLAL2</name>
<dbReference type="AlphaFoldDB" id="S3CJT9"/>
<sequence>MYCSIILLTFAALASAKTDIAGCVTSKTTNQYGEASVLWYIPTSGEICEILDCGGGRAPPKTTVPGCGAYVGTATYSPQFLAGFNAQETGAPQAQSSMASLPSSTMTITSAATTSSAVAVEISESAVSSEVISSTTSEAVFTIQTSVPPAAEVTSTGILVAPTPASTLASAPAVGNGTATSSSAAATSSLVVNNAGASISVQGMSGLMGVAAVLFAFLL</sequence>
<dbReference type="EMBL" id="KE145371">
    <property type="protein sequence ID" value="EPE26070.1"/>
    <property type="molecule type" value="Genomic_DNA"/>
</dbReference>
<dbReference type="GeneID" id="19461040"/>
<keyword evidence="1" id="KW-0732">Signal</keyword>
<dbReference type="RefSeq" id="XP_008087389.1">
    <property type="nucleotide sequence ID" value="XM_008089198.1"/>
</dbReference>
<evidence type="ECO:0000313" key="2">
    <source>
        <dbReference type="EMBL" id="EPE26070.1"/>
    </source>
</evidence>
<feature type="chain" id="PRO_5004518679" evidence="1">
    <location>
        <begin position="17"/>
        <end position="219"/>
    </location>
</feature>